<evidence type="ECO:0000313" key="1">
    <source>
        <dbReference type="EMBL" id="SMH70905.1"/>
    </source>
</evidence>
<evidence type="ECO:0000313" key="2">
    <source>
        <dbReference type="Proteomes" id="UP000230607"/>
    </source>
</evidence>
<accession>A0A2H1FDS0</accession>
<dbReference type="Proteomes" id="UP000230607">
    <property type="component" value="Chromosome 1"/>
</dbReference>
<proteinExistence type="predicted"/>
<sequence>MDPRPSDYKSDALARLSYVGIRLWTWEGGLKCYQTYKMI</sequence>
<dbReference type="EMBL" id="LT841358">
    <property type="protein sequence ID" value="SMH70905.1"/>
    <property type="molecule type" value="Genomic_DNA"/>
</dbReference>
<name>A0A2H1FDS0_9ARCH</name>
<keyword evidence="2" id="KW-1185">Reference proteome</keyword>
<dbReference type="AlphaFoldDB" id="A0A2H1FDS0"/>
<organism evidence="1 2">
    <name type="scientific">Candidatus Nitrosotalea okcheonensis</name>
    <dbReference type="NCBI Taxonomy" id="1903276"/>
    <lineage>
        <taxon>Archaea</taxon>
        <taxon>Nitrososphaerota</taxon>
        <taxon>Nitrososphaeria</taxon>
        <taxon>Nitrosotaleales</taxon>
        <taxon>Nitrosotaleaceae</taxon>
        <taxon>Nitrosotalea</taxon>
    </lineage>
</organism>
<reference evidence="2" key="1">
    <citation type="submission" date="2017-03" db="EMBL/GenBank/DDBJ databases">
        <authorList>
            <person name="Herbold C."/>
        </authorList>
    </citation>
    <scope>NUCLEOTIDE SEQUENCE [LARGE SCALE GENOMIC DNA]</scope>
</reference>
<gene>
    <name evidence="1" type="ORF">NCS_10712</name>
</gene>
<protein>
    <submittedName>
        <fullName evidence="1">Uncharacterized protein</fullName>
    </submittedName>
</protein>